<name>A0ACC2N0A7_9HYME</name>
<sequence length="276" mass="30837">MKNIHIFHTLSICLQIAFLKAEPLAGGPVRIAKTNEFQSVVSIGKKHGGPNLQLNQLCTGTVITKRHVLATARCLENKNANDLEVFGGSANISQCTKYSVMGWMNYNDFIFHDKRRAFEQPDYNIAIIMLSEPVDMVKTKPALLASQNIGKYYSQTASTAGWGTTVHELNPEMMHTANLLILSKSECVDATVNVTRRKEAILRDKIICTLIPPVLSEVDAGGPLLYRNEILIAINMHFPFDYQWLLGLRVNFHISLSRYIDFIRAITSGETLTMAP</sequence>
<accession>A0ACC2N0A7</accession>
<evidence type="ECO:0000313" key="2">
    <source>
        <dbReference type="Proteomes" id="UP001239111"/>
    </source>
</evidence>
<evidence type="ECO:0000313" key="1">
    <source>
        <dbReference type="EMBL" id="KAJ8664487.1"/>
    </source>
</evidence>
<keyword evidence="2" id="KW-1185">Reference proteome</keyword>
<proteinExistence type="predicted"/>
<gene>
    <name evidence="1" type="ORF">QAD02_006149</name>
</gene>
<dbReference type="Proteomes" id="UP001239111">
    <property type="component" value="Chromosome 4"/>
</dbReference>
<comment type="caution">
    <text evidence="1">The sequence shown here is derived from an EMBL/GenBank/DDBJ whole genome shotgun (WGS) entry which is preliminary data.</text>
</comment>
<reference evidence="1" key="1">
    <citation type="submission" date="2023-04" db="EMBL/GenBank/DDBJ databases">
        <title>A chromosome-level genome assembly of the parasitoid wasp Eretmocerus hayati.</title>
        <authorList>
            <person name="Zhong Y."/>
            <person name="Liu S."/>
            <person name="Liu Y."/>
        </authorList>
    </citation>
    <scope>NUCLEOTIDE SEQUENCE</scope>
    <source>
        <strain evidence="1">ZJU_SS_LIU_2023</strain>
    </source>
</reference>
<protein>
    <submittedName>
        <fullName evidence="1">Uncharacterized protein</fullName>
    </submittedName>
</protein>
<organism evidence="1 2">
    <name type="scientific">Eretmocerus hayati</name>
    <dbReference type="NCBI Taxonomy" id="131215"/>
    <lineage>
        <taxon>Eukaryota</taxon>
        <taxon>Metazoa</taxon>
        <taxon>Ecdysozoa</taxon>
        <taxon>Arthropoda</taxon>
        <taxon>Hexapoda</taxon>
        <taxon>Insecta</taxon>
        <taxon>Pterygota</taxon>
        <taxon>Neoptera</taxon>
        <taxon>Endopterygota</taxon>
        <taxon>Hymenoptera</taxon>
        <taxon>Apocrita</taxon>
        <taxon>Proctotrupomorpha</taxon>
        <taxon>Chalcidoidea</taxon>
        <taxon>Aphelinidae</taxon>
        <taxon>Aphelininae</taxon>
        <taxon>Eretmocerus</taxon>
    </lineage>
</organism>
<dbReference type="EMBL" id="CM056744">
    <property type="protein sequence ID" value="KAJ8664487.1"/>
    <property type="molecule type" value="Genomic_DNA"/>
</dbReference>